<evidence type="ECO:0000313" key="2">
    <source>
        <dbReference type="EMBL" id="KAB4475593.1"/>
    </source>
</evidence>
<reference evidence="2 3" key="1">
    <citation type="journal article" date="2019" name="Nat. Med.">
        <title>A library of human gut bacterial isolates paired with longitudinal multiomics data enables mechanistic microbiome research.</title>
        <authorList>
            <person name="Poyet M."/>
            <person name="Groussin M."/>
            <person name="Gibbons S.M."/>
            <person name="Avila-Pacheco J."/>
            <person name="Jiang X."/>
            <person name="Kearney S.M."/>
            <person name="Perrotta A.R."/>
            <person name="Berdy B."/>
            <person name="Zhao S."/>
            <person name="Lieberman T.D."/>
            <person name="Swanson P.K."/>
            <person name="Smith M."/>
            <person name="Roesemann S."/>
            <person name="Alexander J.E."/>
            <person name="Rich S.A."/>
            <person name="Livny J."/>
            <person name="Vlamakis H."/>
            <person name="Clish C."/>
            <person name="Bullock K."/>
            <person name="Deik A."/>
            <person name="Scott J."/>
            <person name="Pierce K.A."/>
            <person name="Xavier R.J."/>
            <person name="Alm E.J."/>
        </authorList>
    </citation>
    <scope>NUCLEOTIDE SEQUENCE [LARGE SCALE GENOMIC DNA]</scope>
    <source>
        <strain evidence="2 3">BIOML-A156</strain>
    </source>
</reference>
<dbReference type="EMBL" id="WCRS01000004">
    <property type="protein sequence ID" value="KAB4475593.1"/>
    <property type="molecule type" value="Genomic_DNA"/>
</dbReference>
<dbReference type="AlphaFoldDB" id="A0A6I0SH72"/>
<keyword evidence="1" id="KW-0732">Signal</keyword>
<feature type="signal peptide" evidence="1">
    <location>
        <begin position="1"/>
        <end position="22"/>
    </location>
</feature>
<organism evidence="2 3">
    <name type="scientific">Bacteroides thetaiotaomicron</name>
    <dbReference type="NCBI Taxonomy" id="818"/>
    <lineage>
        <taxon>Bacteria</taxon>
        <taxon>Pseudomonadati</taxon>
        <taxon>Bacteroidota</taxon>
        <taxon>Bacteroidia</taxon>
        <taxon>Bacteroidales</taxon>
        <taxon>Bacteroidaceae</taxon>
        <taxon>Bacteroides</taxon>
    </lineage>
</organism>
<name>A0A6I0SH72_BACT4</name>
<protein>
    <submittedName>
        <fullName evidence="2">Uncharacterized protein</fullName>
    </submittedName>
</protein>
<feature type="chain" id="PRO_5030153545" evidence="1">
    <location>
        <begin position="23"/>
        <end position="293"/>
    </location>
</feature>
<evidence type="ECO:0000313" key="3">
    <source>
        <dbReference type="Proteomes" id="UP000488521"/>
    </source>
</evidence>
<accession>A0A6I0SH72</accession>
<dbReference type="PROSITE" id="PS51257">
    <property type="entry name" value="PROKAR_LIPOPROTEIN"/>
    <property type="match status" value="1"/>
</dbReference>
<gene>
    <name evidence="2" type="ORF">GAN59_09010</name>
</gene>
<dbReference type="Proteomes" id="UP000488521">
    <property type="component" value="Unassembled WGS sequence"/>
</dbReference>
<sequence length="293" mass="33847">MIRFGLSFIGLFLILLSSCTNKNDVTVKGRNDVGIDGLKGNVKKVALYCYGKGVKGDSDKNREIFYNGIPELVGYAKYDEYGRILEVYEYGPESGRSEDDVDLFEYGDYNVPETDAIIKNVLLSATDMDNTVKCIYEYDQNGLLNKIVGKYSKWDDNVQYVGEVTYDSANRIDKITYKRDSDNGYCMVFNVLKKKYIFPNGEKFSIKNSYDSKNRLTKEEIYNNDDELIEVKEYIYQNNGMIKKLYSTQKGEDKTDLCLHYDEVEYDSVGNWIKGVDDDGWLYGRKIEYYQGM</sequence>
<proteinExistence type="predicted"/>
<comment type="caution">
    <text evidence="2">The sequence shown here is derived from an EMBL/GenBank/DDBJ whole genome shotgun (WGS) entry which is preliminary data.</text>
</comment>
<evidence type="ECO:0000256" key="1">
    <source>
        <dbReference type="SAM" id="SignalP"/>
    </source>
</evidence>